<dbReference type="PROSITE" id="PS51670">
    <property type="entry name" value="SHKT"/>
    <property type="match status" value="2"/>
</dbReference>
<evidence type="ECO:0000256" key="8">
    <source>
        <dbReference type="ARBA" id="ARBA00023145"/>
    </source>
</evidence>
<keyword evidence="6 12" id="KW-0862">Zinc</keyword>
<evidence type="ECO:0000256" key="2">
    <source>
        <dbReference type="ARBA" id="ARBA00022670"/>
    </source>
</evidence>
<dbReference type="InterPro" id="IPR024079">
    <property type="entry name" value="MetalloPept_cat_dom_sf"/>
</dbReference>
<evidence type="ECO:0000256" key="7">
    <source>
        <dbReference type="ARBA" id="ARBA00023049"/>
    </source>
</evidence>
<keyword evidence="7 12" id="KW-0482">Metalloprotease</keyword>
<dbReference type="InterPro" id="IPR006026">
    <property type="entry name" value="Peptidase_Metallo"/>
</dbReference>
<dbReference type="PRINTS" id="PR00480">
    <property type="entry name" value="ASTACIN"/>
</dbReference>
<dbReference type="FunFam" id="3.40.390.10:FF:000015">
    <property type="entry name" value="Meprin A subunit"/>
    <property type="match status" value="1"/>
</dbReference>
<dbReference type="SMART" id="SM00254">
    <property type="entry name" value="ShKT"/>
    <property type="match status" value="2"/>
</dbReference>
<dbReference type="AlphaFoldDB" id="A0AAW0TCG9"/>
<feature type="active site" evidence="12">
    <location>
        <position position="147"/>
    </location>
</feature>
<keyword evidence="17" id="KW-1185">Reference proteome</keyword>
<evidence type="ECO:0000313" key="16">
    <source>
        <dbReference type="EMBL" id="KAK8384441.1"/>
    </source>
</evidence>
<evidence type="ECO:0000256" key="9">
    <source>
        <dbReference type="ARBA" id="ARBA00023157"/>
    </source>
</evidence>
<gene>
    <name evidence="16" type="ORF">O3P69_009324</name>
</gene>
<keyword evidence="2 12" id="KW-0645">Protease</keyword>
<dbReference type="InterPro" id="IPR034035">
    <property type="entry name" value="Astacin-like_dom"/>
</dbReference>
<feature type="binding site" evidence="12">
    <location>
        <position position="150"/>
    </location>
    <ligand>
        <name>Zn(2+)</name>
        <dbReference type="ChEBI" id="CHEBI:29105"/>
        <note>catalytic</note>
    </ligand>
</feature>
<comment type="function">
    <text evidence="1">Metalloprotease.</text>
</comment>
<dbReference type="InterPro" id="IPR003582">
    <property type="entry name" value="ShKT_dom"/>
</dbReference>
<evidence type="ECO:0000256" key="3">
    <source>
        <dbReference type="ARBA" id="ARBA00022723"/>
    </source>
</evidence>
<dbReference type="GO" id="GO:0008270">
    <property type="term" value="F:zinc ion binding"/>
    <property type="evidence" value="ECO:0007669"/>
    <property type="project" value="UniProtKB-UniRule"/>
</dbReference>
<feature type="disulfide bond" evidence="11">
    <location>
        <begin position="272"/>
        <end position="306"/>
    </location>
</feature>
<accession>A0AAW0TCG9</accession>
<comment type="caution">
    <text evidence="16">The sequence shown here is derived from an EMBL/GenBank/DDBJ whole genome shotgun (WGS) entry which is preliminary data.</text>
</comment>
<dbReference type="InterPro" id="IPR001506">
    <property type="entry name" value="Peptidase_M12A"/>
</dbReference>
<evidence type="ECO:0000256" key="1">
    <source>
        <dbReference type="ARBA" id="ARBA00002657"/>
    </source>
</evidence>
<dbReference type="SMART" id="SM00235">
    <property type="entry name" value="ZnMc"/>
    <property type="match status" value="1"/>
</dbReference>
<evidence type="ECO:0000259" key="14">
    <source>
        <dbReference type="PROSITE" id="PS51670"/>
    </source>
</evidence>
<feature type="domain" description="ShKT" evidence="14">
    <location>
        <begin position="317"/>
        <end position="351"/>
    </location>
</feature>
<dbReference type="GO" id="GO:0004222">
    <property type="term" value="F:metalloendopeptidase activity"/>
    <property type="evidence" value="ECO:0007669"/>
    <property type="project" value="UniProtKB-UniRule"/>
</dbReference>
<evidence type="ECO:0000256" key="10">
    <source>
        <dbReference type="ARBA" id="ARBA00023180"/>
    </source>
</evidence>
<evidence type="ECO:0000256" key="12">
    <source>
        <dbReference type="PROSITE-ProRule" id="PRU01211"/>
    </source>
</evidence>
<protein>
    <recommendedName>
        <fullName evidence="13">Metalloendopeptidase</fullName>
        <ecNumber evidence="13">3.4.24.-</ecNumber>
    </recommendedName>
</protein>
<feature type="binding site" evidence="12">
    <location>
        <position position="146"/>
    </location>
    <ligand>
        <name>Zn(2+)</name>
        <dbReference type="ChEBI" id="CHEBI:29105"/>
        <note>catalytic</note>
    </ligand>
</feature>
<dbReference type="Proteomes" id="UP001487740">
    <property type="component" value="Unassembled WGS sequence"/>
</dbReference>
<comment type="caution">
    <text evidence="11">Lacks conserved residue(s) required for the propagation of feature annotation.</text>
</comment>
<dbReference type="PANTHER" id="PTHR10127:SF780">
    <property type="entry name" value="METALLOENDOPEPTIDASE"/>
    <property type="match status" value="1"/>
</dbReference>
<evidence type="ECO:0000256" key="5">
    <source>
        <dbReference type="ARBA" id="ARBA00022801"/>
    </source>
</evidence>
<feature type="binding site" evidence="12">
    <location>
        <position position="156"/>
    </location>
    <ligand>
        <name>Zn(2+)</name>
        <dbReference type="ChEBI" id="CHEBI:29105"/>
        <note>catalytic</note>
    </ligand>
</feature>
<feature type="disulfide bond" evidence="11">
    <location>
        <begin position="317"/>
        <end position="351"/>
    </location>
</feature>
<keyword evidence="4" id="KW-0732">Signal</keyword>
<feature type="domain" description="Peptidase M12A" evidence="15">
    <location>
        <begin position="56"/>
        <end position="249"/>
    </location>
</feature>
<evidence type="ECO:0000313" key="17">
    <source>
        <dbReference type="Proteomes" id="UP001487740"/>
    </source>
</evidence>
<keyword evidence="10" id="KW-0325">Glycoprotein</keyword>
<name>A0AAW0TCG9_SCYPA</name>
<comment type="cofactor">
    <cofactor evidence="12 13">
        <name>Zn(2+)</name>
        <dbReference type="ChEBI" id="CHEBI:29105"/>
    </cofactor>
    <text evidence="12 13">Binds 1 zinc ion per subunit.</text>
</comment>
<keyword evidence="9 11" id="KW-1015">Disulfide bond</keyword>
<dbReference type="EC" id="3.4.24.-" evidence="13"/>
<evidence type="ECO:0000256" key="4">
    <source>
        <dbReference type="ARBA" id="ARBA00022729"/>
    </source>
</evidence>
<keyword evidence="3 12" id="KW-0479">Metal-binding</keyword>
<evidence type="ECO:0000256" key="11">
    <source>
        <dbReference type="PROSITE-ProRule" id="PRU01005"/>
    </source>
</evidence>
<keyword evidence="8" id="KW-0865">Zymogen</keyword>
<dbReference type="Pfam" id="PF01400">
    <property type="entry name" value="Astacin"/>
    <property type="match status" value="1"/>
</dbReference>
<dbReference type="PANTHER" id="PTHR10127">
    <property type="entry name" value="DISCOIDIN, CUB, EGF, LAMININ , AND ZINC METALLOPROTEASE DOMAIN CONTAINING"/>
    <property type="match status" value="1"/>
</dbReference>
<evidence type="ECO:0000259" key="15">
    <source>
        <dbReference type="PROSITE" id="PS51864"/>
    </source>
</evidence>
<evidence type="ECO:0000256" key="6">
    <source>
        <dbReference type="ARBA" id="ARBA00022833"/>
    </source>
</evidence>
<feature type="domain" description="ShKT" evidence="14">
    <location>
        <begin position="272"/>
        <end position="306"/>
    </location>
</feature>
<dbReference type="EMBL" id="JARAKH010000035">
    <property type="protein sequence ID" value="KAK8384441.1"/>
    <property type="molecule type" value="Genomic_DNA"/>
</dbReference>
<sequence length="351" mass="39001">MINDVLGPPLHPDEFEVSMRLVHASIDTSRQRDPIELAGLYQGDIMLRSAPPSFRNAVVDPAQRWKDGTIPYVISSSYDATERTTIARAMEEIERNTCVRFVPRIRESDYIHLLKAYGCSSNVGRSGGPQPITLDASCLYVGVIIHELMHAAGFWHEHSRNDRDNYIIINKANVQSSEWLNFKKYSWDEAKTLGVTYDLDSVMHYGPYAFAKNRSVPTIIPRVTGTKMGQRQGLSQKDIVKLRELYKCGAREDLPTMPPTSSLTTAAIVGSCEDLNQHCQAWAAAGECDANPAWMHKSCRKACVKCASGSAGGAMPCRDSHKYCRPWATRGECTSNPGYMLSICPDSCGRC</sequence>
<organism evidence="16 17">
    <name type="scientific">Scylla paramamosain</name>
    <name type="common">Mud crab</name>
    <dbReference type="NCBI Taxonomy" id="85552"/>
    <lineage>
        <taxon>Eukaryota</taxon>
        <taxon>Metazoa</taxon>
        <taxon>Ecdysozoa</taxon>
        <taxon>Arthropoda</taxon>
        <taxon>Crustacea</taxon>
        <taxon>Multicrustacea</taxon>
        <taxon>Malacostraca</taxon>
        <taxon>Eumalacostraca</taxon>
        <taxon>Eucarida</taxon>
        <taxon>Decapoda</taxon>
        <taxon>Pleocyemata</taxon>
        <taxon>Brachyura</taxon>
        <taxon>Eubrachyura</taxon>
        <taxon>Portunoidea</taxon>
        <taxon>Portunidae</taxon>
        <taxon>Portuninae</taxon>
        <taxon>Scylla</taxon>
    </lineage>
</organism>
<reference evidence="16 17" key="1">
    <citation type="submission" date="2023-03" db="EMBL/GenBank/DDBJ databases">
        <title>High-quality genome of Scylla paramamosain provides insights in environmental adaptation.</title>
        <authorList>
            <person name="Zhang L."/>
        </authorList>
    </citation>
    <scope>NUCLEOTIDE SEQUENCE [LARGE SCALE GENOMIC DNA]</scope>
    <source>
        <strain evidence="16">LZ_2023a</strain>
        <tissue evidence="16">Muscle</tissue>
    </source>
</reference>
<dbReference type="SUPFAM" id="SSF55486">
    <property type="entry name" value="Metalloproteases ('zincins'), catalytic domain"/>
    <property type="match status" value="1"/>
</dbReference>
<dbReference type="Gene3D" id="3.40.390.10">
    <property type="entry name" value="Collagenase (Catalytic Domain)"/>
    <property type="match status" value="1"/>
</dbReference>
<dbReference type="Pfam" id="PF01549">
    <property type="entry name" value="ShK"/>
    <property type="match status" value="2"/>
</dbReference>
<evidence type="ECO:0000256" key="13">
    <source>
        <dbReference type="RuleBase" id="RU361183"/>
    </source>
</evidence>
<keyword evidence="5 12" id="KW-0378">Hydrolase</keyword>
<proteinExistence type="predicted"/>
<dbReference type="GO" id="GO:0006508">
    <property type="term" value="P:proteolysis"/>
    <property type="evidence" value="ECO:0007669"/>
    <property type="project" value="UniProtKB-KW"/>
</dbReference>
<dbReference type="PROSITE" id="PS51864">
    <property type="entry name" value="ASTACIN"/>
    <property type="match status" value="1"/>
</dbReference>
<dbReference type="CDD" id="cd04280">
    <property type="entry name" value="ZnMc_astacin_like"/>
    <property type="match status" value="1"/>
</dbReference>